<dbReference type="PANTHER" id="PTHR45685:SF1">
    <property type="entry name" value="HELICASE SRCAP"/>
    <property type="match status" value="1"/>
</dbReference>
<feature type="compositionally biased region" description="Basic and acidic residues" evidence="9">
    <location>
        <begin position="592"/>
        <end position="608"/>
    </location>
</feature>
<reference evidence="12" key="4">
    <citation type="submission" date="2025-09" db="UniProtKB">
        <authorList>
            <consortium name="Ensembl"/>
        </authorList>
    </citation>
    <scope>IDENTIFICATION</scope>
</reference>
<dbReference type="Pfam" id="PF00176">
    <property type="entry name" value="SNF2-rel_dom"/>
    <property type="match status" value="1"/>
</dbReference>
<evidence type="ECO:0000256" key="9">
    <source>
        <dbReference type="SAM" id="MobiDB-lite"/>
    </source>
</evidence>
<dbReference type="InterPro" id="IPR014012">
    <property type="entry name" value="HSA_dom"/>
</dbReference>
<feature type="compositionally biased region" description="Polar residues" evidence="9">
    <location>
        <begin position="112"/>
        <end position="129"/>
    </location>
</feature>
<dbReference type="Gene3D" id="1.20.120.850">
    <property type="entry name" value="SWI2/SNF2 ATPases, N-terminal domain"/>
    <property type="match status" value="1"/>
</dbReference>
<dbReference type="InterPro" id="IPR027417">
    <property type="entry name" value="P-loop_NTPase"/>
</dbReference>
<keyword evidence="3" id="KW-0378">Hydrolase</keyword>
<dbReference type="GO" id="GO:0003677">
    <property type="term" value="F:DNA binding"/>
    <property type="evidence" value="ECO:0007669"/>
    <property type="project" value="UniProtKB-KW"/>
</dbReference>
<dbReference type="SUPFAM" id="SSF52540">
    <property type="entry name" value="P-loop containing nucleoside triphosphate hydrolases"/>
    <property type="match status" value="2"/>
</dbReference>
<feature type="region of interest" description="Disordered" evidence="9">
    <location>
        <begin position="1104"/>
        <end position="1150"/>
    </location>
</feature>
<protein>
    <recommendedName>
        <fullName evidence="14">Helicase domino</fullName>
    </recommendedName>
</protein>
<dbReference type="Gene3D" id="3.40.50.10810">
    <property type="entry name" value="Tandem AAA-ATPase domain"/>
    <property type="match status" value="1"/>
</dbReference>
<sequence>MVLNNHNDGTPATDASNSPVAEKRLGAIAIQEEKMKLCSENYTELVTELFFLQHGGNYTEFAQFKKRPSQKLIDHLRQTPVFPNGDGRHKSSDARKASTDNDKLNTNKPETKQPTVLSVETTPAASLSGNRPAYSPSRAPANQGSVQSSPKLNDPTLPASPSLTQRLKRQSRNTLSDVYEDTIGSQEEILERAKQEAVVQRRVAELRKQGLWSQRRLPKVQEPPRNKTHWDYLLEEMRWLAADFAQERKWKRAAARKVVRMVTAYHKDVREKEKRVEREGQQKLRRIAANMARQIRNFWSNIEKVVEYKQRSLLDEKRQKALDLHLNFIVDQTAKYSDWLSQGLNQPSVEASPSVSKSGSQAGSDDDFLPQGASSDDEETIAVEEKDVKEEHVLDEIALLQKESEIPFEDLLSQLPPDIVQNVGAPLIDASKDEDLPETKKEGEQIIEETLKEESPKPPEATEESKPSPEKEDPTPQNEEALSSDDESNKPTPISLRRSARKRQGDQDTEDEDAKRRKTEDNQDVEFDGEDESSSDDERTLKEQEQTEDVDHDKEIADLQAENELPIEELMKMYQGYGEGGEEDAEDEPVEEKETVEPEPEPDAKEGSDLGESSDEEAGENDNDEEEETHEEIGMDYLLKADLGNKEKEKDGEADASKVESSPNKEITDVAAEAMSLQPTGHTLATTQVVTPVPGLLKHTLREYQHIGLDWLVTMYVKRLNGILADEMGLGKTIQTIALLAHLACDKGVWGPHLIVVPTSVMLNWEMEFKKWCPGFKILTYYGSQKERKLKRTGWTKSNAFHVCITSYKLVLQDHTSFRRKKWRYLILDEAQNIKNFKSQRWQTLLNFNSQRRLLLTGTPLQNNLMELWSLMHFLMPHVFQSHREFKEWFSNPMTGMIEGSQEFNEKIVRRLHKVLRPFLLRRIKKDVEKQMPNKYEHVVRCHLSKRQRFLYDDFMSRASTRETLAGGHFMSVINVLMQLRKVCNHPNLFESRPTVSSFVTTPMTVCCPTIVAKAMEKSVFETADLEYLNLYLPNLCKVASYNVEERYALKTPKKLIEELDSTEEKKIEPLSHPANLNDRIRSMVFERLFTSPHPLQQQKNASLLATRPASRSGSPTLLQQKLTSATNVTTTKSVGKSDTTDITTSKSSTSQSITLQYQTAQGTRWATIPNGQIRHLPGGVVQIVTTGVPSRSATPVPTQAALPATDRASDTTA</sequence>
<evidence type="ECO:0000259" key="11">
    <source>
        <dbReference type="PROSITE" id="PS51204"/>
    </source>
</evidence>
<evidence type="ECO:0000313" key="12">
    <source>
        <dbReference type="Ensembl" id="ENSCINP00000009715.3"/>
    </source>
</evidence>
<accession>F6QNL7</accession>
<feature type="domain" description="HSA" evidence="11">
    <location>
        <begin position="217"/>
        <end position="289"/>
    </location>
</feature>
<dbReference type="Proteomes" id="UP000008144">
    <property type="component" value="Chromosome 3"/>
</dbReference>
<dbReference type="GO" id="GO:0004386">
    <property type="term" value="F:helicase activity"/>
    <property type="evidence" value="ECO:0007669"/>
    <property type="project" value="UniProtKB-KW"/>
</dbReference>
<evidence type="ECO:0000256" key="2">
    <source>
        <dbReference type="ARBA" id="ARBA00022741"/>
    </source>
</evidence>
<organism evidence="12 13">
    <name type="scientific">Ciona intestinalis</name>
    <name type="common">Transparent sea squirt</name>
    <name type="synonym">Ascidia intestinalis</name>
    <dbReference type="NCBI Taxonomy" id="7719"/>
    <lineage>
        <taxon>Eukaryota</taxon>
        <taxon>Metazoa</taxon>
        <taxon>Chordata</taxon>
        <taxon>Tunicata</taxon>
        <taxon>Ascidiacea</taxon>
        <taxon>Phlebobranchia</taxon>
        <taxon>Cionidae</taxon>
        <taxon>Ciona</taxon>
    </lineage>
</organism>
<evidence type="ECO:0000256" key="1">
    <source>
        <dbReference type="ARBA" id="ARBA00004123"/>
    </source>
</evidence>
<feature type="region of interest" description="Disordered" evidence="9">
    <location>
        <begin position="426"/>
        <end position="634"/>
    </location>
</feature>
<feature type="compositionally biased region" description="Basic and acidic residues" evidence="9">
    <location>
        <begin position="430"/>
        <end position="457"/>
    </location>
</feature>
<dbReference type="InterPro" id="IPR038718">
    <property type="entry name" value="SNF2-like_sf"/>
</dbReference>
<feature type="compositionally biased region" description="Basic and acidic residues" evidence="9">
    <location>
        <begin position="86"/>
        <end position="111"/>
    </location>
</feature>
<evidence type="ECO:0000256" key="6">
    <source>
        <dbReference type="ARBA" id="ARBA00022853"/>
    </source>
</evidence>
<feature type="region of interest" description="Disordered" evidence="9">
    <location>
        <begin position="78"/>
        <end position="173"/>
    </location>
</feature>
<dbReference type="PROSITE" id="PS51204">
    <property type="entry name" value="HSA"/>
    <property type="match status" value="1"/>
</dbReference>
<evidence type="ECO:0000256" key="5">
    <source>
        <dbReference type="ARBA" id="ARBA00022840"/>
    </source>
</evidence>
<dbReference type="GeneTree" id="ENSGT00940000157457"/>
<dbReference type="GO" id="GO:0005524">
    <property type="term" value="F:ATP binding"/>
    <property type="evidence" value="ECO:0007669"/>
    <property type="project" value="UniProtKB-KW"/>
</dbReference>
<dbReference type="AlphaFoldDB" id="F6QNL7"/>
<feature type="compositionally biased region" description="Basic and acidic residues" evidence="9">
    <location>
        <begin position="536"/>
        <end position="557"/>
    </location>
</feature>
<feature type="compositionally biased region" description="Low complexity" evidence="9">
    <location>
        <begin position="1137"/>
        <end position="1150"/>
    </location>
</feature>
<dbReference type="Ensembl" id="ENSCINT00000009715.3">
    <property type="protein sequence ID" value="ENSCINP00000009715.3"/>
    <property type="gene ID" value="ENSCING00000004687.3"/>
</dbReference>
<evidence type="ECO:0000313" key="13">
    <source>
        <dbReference type="Proteomes" id="UP000008144"/>
    </source>
</evidence>
<dbReference type="PANTHER" id="PTHR45685">
    <property type="entry name" value="HELICASE SRCAP-RELATED"/>
    <property type="match status" value="1"/>
</dbReference>
<dbReference type="PROSITE" id="PS51192">
    <property type="entry name" value="HELICASE_ATP_BIND_1"/>
    <property type="match status" value="1"/>
</dbReference>
<feature type="compositionally biased region" description="Polar residues" evidence="9">
    <location>
        <begin position="347"/>
        <end position="363"/>
    </location>
</feature>
<dbReference type="STRING" id="7719.ENSCINP00000009715"/>
<feature type="compositionally biased region" description="Polar residues" evidence="9">
    <location>
        <begin position="1104"/>
        <end position="1135"/>
    </location>
</feature>
<keyword evidence="4" id="KW-0347">Helicase</keyword>
<dbReference type="InterPro" id="IPR000330">
    <property type="entry name" value="SNF2_N"/>
</dbReference>
<dbReference type="SMART" id="SM00487">
    <property type="entry name" value="DEXDc"/>
    <property type="match status" value="1"/>
</dbReference>
<keyword evidence="7" id="KW-0238">DNA-binding</keyword>
<feature type="region of interest" description="Disordered" evidence="9">
    <location>
        <begin position="1190"/>
        <end position="1214"/>
    </location>
</feature>
<dbReference type="GO" id="GO:0016787">
    <property type="term" value="F:hydrolase activity"/>
    <property type="evidence" value="ECO:0007669"/>
    <property type="project" value="UniProtKB-KW"/>
</dbReference>
<proteinExistence type="predicted"/>
<dbReference type="SMART" id="SM00573">
    <property type="entry name" value="HSA"/>
    <property type="match status" value="1"/>
</dbReference>
<keyword evidence="13" id="KW-1185">Reference proteome</keyword>
<dbReference type="InterPro" id="IPR014001">
    <property type="entry name" value="Helicase_ATP-bd"/>
</dbReference>
<feature type="region of interest" description="Disordered" evidence="9">
    <location>
        <begin position="347"/>
        <end position="379"/>
    </location>
</feature>
<reference evidence="12" key="2">
    <citation type="journal article" date="2008" name="Genome Biol.">
        <title>Improved genome assembly and evidence-based global gene model set for the chordate Ciona intestinalis: new insight into intron and operon populations.</title>
        <authorList>
            <person name="Satou Y."/>
            <person name="Mineta K."/>
            <person name="Ogasawara M."/>
            <person name="Sasakura Y."/>
            <person name="Shoguchi E."/>
            <person name="Ueno K."/>
            <person name="Yamada L."/>
            <person name="Matsumoto J."/>
            <person name="Wasserscheid J."/>
            <person name="Dewar K."/>
            <person name="Wiley G.B."/>
            <person name="Macmil S.L."/>
            <person name="Roe B.A."/>
            <person name="Zeller R.W."/>
            <person name="Hastings K.E."/>
            <person name="Lemaire P."/>
            <person name="Lindquist E."/>
            <person name="Endo T."/>
            <person name="Hotta K."/>
            <person name="Inaba K."/>
        </authorList>
    </citation>
    <scope>NUCLEOTIDE SEQUENCE [LARGE SCALE GENOMIC DNA]</scope>
    <source>
        <strain evidence="12">wild type</strain>
    </source>
</reference>
<dbReference type="Pfam" id="PF07529">
    <property type="entry name" value="HSA"/>
    <property type="match status" value="1"/>
</dbReference>
<dbReference type="FunFam" id="3.40.50.10810:FF:000005">
    <property type="entry name" value="Photoperiod-independent early flowering 1"/>
    <property type="match status" value="1"/>
</dbReference>
<feature type="domain" description="Helicase ATP-binding" evidence="10">
    <location>
        <begin position="713"/>
        <end position="878"/>
    </location>
</feature>
<evidence type="ECO:0000259" key="10">
    <source>
        <dbReference type="PROSITE" id="PS51192"/>
    </source>
</evidence>
<keyword evidence="5" id="KW-0067">ATP-binding</keyword>
<comment type="subcellular location">
    <subcellularLocation>
        <location evidence="1">Nucleus</location>
    </subcellularLocation>
</comment>
<feature type="compositionally biased region" description="Acidic residues" evidence="9">
    <location>
        <begin position="522"/>
        <end position="535"/>
    </location>
</feature>
<evidence type="ECO:0008006" key="14">
    <source>
        <dbReference type="Google" id="ProtNLM"/>
    </source>
</evidence>
<reference evidence="12" key="3">
    <citation type="submission" date="2025-08" db="UniProtKB">
        <authorList>
            <consortium name="Ensembl"/>
        </authorList>
    </citation>
    <scope>IDENTIFICATION</scope>
</reference>
<evidence type="ECO:0000256" key="8">
    <source>
        <dbReference type="ARBA" id="ARBA00023242"/>
    </source>
</evidence>
<dbReference type="OMA" id="TWKRICA"/>
<dbReference type="InParanoid" id="F6QNL7"/>
<feature type="compositionally biased region" description="Acidic residues" evidence="9">
    <location>
        <begin position="612"/>
        <end position="630"/>
    </location>
</feature>
<evidence type="ECO:0000256" key="7">
    <source>
        <dbReference type="ARBA" id="ARBA00023125"/>
    </source>
</evidence>
<feature type="compositionally biased region" description="Polar residues" evidence="9">
    <location>
        <begin position="140"/>
        <end position="151"/>
    </location>
</feature>
<keyword evidence="6" id="KW-0156">Chromatin regulator</keyword>
<name>F6QNL7_CIOIN</name>
<dbReference type="EMBL" id="EAAA01001767">
    <property type="status" value="NOT_ANNOTATED_CDS"/>
    <property type="molecule type" value="Genomic_DNA"/>
</dbReference>
<dbReference type="GO" id="GO:0005654">
    <property type="term" value="C:nucleoplasm"/>
    <property type="evidence" value="ECO:0007669"/>
    <property type="project" value="UniProtKB-ARBA"/>
</dbReference>
<evidence type="ECO:0000256" key="3">
    <source>
        <dbReference type="ARBA" id="ARBA00022801"/>
    </source>
</evidence>
<feature type="compositionally biased region" description="Acidic residues" evidence="9">
    <location>
        <begin position="580"/>
        <end position="591"/>
    </location>
</feature>
<dbReference type="HOGENOM" id="CLU_000315_12_1_1"/>
<dbReference type="GO" id="GO:0006325">
    <property type="term" value="P:chromatin organization"/>
    <property type="evidence" value="ECO:0007669"/>
    <property type="project" value="UniProtKB-KW"/>
</dbReference>
<evidence type="ECO:0000256" key="4">
    <source>
        <dbReference type="ARBA" id="ARBA00022806"/>
    </source>
</evidence>
<feature type="compositionally biased region" description="Basic and acidic residues" evidence="9">
    <location>
        <begin position="463"/>
        <end position="474"/>
    </location>
</feature>
<dbReference type="CDD" id="cd18003">
    <property type="entry name" value="DEXQc_SRCAP"/>
    <property type="match status" value="1"/>
</dbReference>
<dbReference type="InterPro" id="IPR050520">
    <property type="entry name" value="INO80/SWR1_helicase"/>
</dbReference>
<keyword evidence="8" id="KW-0539">Nucleus</keyword>
<keyword evidence="2" id="KW-0547">Nucleotide-binding</keyword>
<reference evidence="13" key="1">
    <citation type="journal article" date="2002" name="Science">
        <title>The draft genome of Ciona intestinalis: insights into chordate and vertebrate origins.</title>
        <authorList>
            <person name="Dehal P."/>
            <person name="Satou Y."/>
            <person name="Campbell R.K."/>
            <person name="Chapman J."/>
            <person name="Degnan B."/>
            <person name="De Tomaso A."/>
            <person name="Davidson B."/>
            <person name="Di Gregorio A."/>
            <person name="Gelpke M."/>
            <person name="Goodstein D.M."/>
            <person name="Harafuji N."/>
            <person name="Hastings K.E."/>
            <person name="Ho I."/>
            <person name="Hotta K."/>
            <person name="Huang W."/>
            <person name="Kawashima T."/>
            <person name="Lemaire P."/>
            <person name="Martinez D."/>
            <person name="Meinertzhagen I.A."/>
            <person name="Necula S."/>
            <person name="Nonaka M."/>
            <person name="Putnam N."/>
            <person name="Rash S."/>
            <person name="Saiga H."/>
            <person name="Satake M."/>
            <person name="Terry A."/>
            <person name="Yamada L."/>
            <person name="Wang H.G."/>
            <person name="Awazu S."/>
            <person name="Azumi K."/>
            <person name="Boore J."/>
            <person name="Branno M."/>
            <person name="Chin-Bow S."/>
            <person name="DeSantis R."/>
            <person name="Doyle S."/>
            <person name="Francino P."/>
            <person name="Keys D.N."/>
            <person name="Haga S."/>
            <person name="Hayashi H."/>
            <person name="Hino K."/>
            <person name="Imai K.S."/>
            <person name="Inaba K."/>
            <person name="Kano S."/>
            <person name="Kobayashi K."/>
            <person name="Kobayashi M."/>
            <person name="Lee B.I."/>
            <person name="Makabe K.W."/>
            <person name="Manohar C."/>
            <person name="Matassi G."/>
            <person name="Medina M."/>
            <person name="Mochizuki Y."/>
            <person name="Mount S."/>
            <person name="Morishita T."/>
            <person name="Miura S."/>
            <person name="Nakayama A."/>
            <person name="Nishizaka S."/>
            <person name="Nomoto H."/>
            <person name="Ohta F."/>
            <person name="Oishi K."/>
            <person name="Rigoutsos I."/>
            <person name="Sano M."/>
            <person name="Sasaki A."/>
            <person name="Sasakura Y."/>
            <person name="Shoguchi E."/>
            <person name="Shin-i T."/>
            <person name="Spagnuolo A."/>
            <person name="Stainier D."/>
            <person name="Suzuki M.M."/>
            <person name="Tassy O."/>
            <person name="Takatori N."/>
            <person name="Tokuoka M."/>
            <person name="Yagi K."/>
            <person name="Yoshizaki F."/>
            <person name="Wada S."/>
            <person name="Zhang C."/>
            <person name="Hyatt P.D."/>
            <person name="Larimer F."/>
            <person name="Detter C."/>
            <person name="Doggett N."/>
            <person name="Glavina T."/>
            <person name="Hawkins T."/>
            <person name="Richardson P."/>
            <person name="Lucas S."/>
            <person name="Kohara Y."/>
            <person name="Levine M."/>
            <person name="Satoh N."/>
            <person name="Rokhsar D.S."/>
        </authorList>
    </citation>
    <scope>NUCLEOTIDE SEQUENCE [LARGE SCALE GENOMIC DNA]</scope>
</reference>